<proteinExistence type="predicted"/>
<feature type="region of interest" description="Disordered" evidence="1">
    <location>
        <begin position="767"/>
        <end position="806"/>
    </location>
</feature>
<dbReference type="AlphaFoldDB" id="A0A7S2S6Y8"/>
<sequence>MSQPDIQVAIGEFAAAVRPGHHHTKSSILSNTLYETLPENYSYEMETSSKVSNFVPTILSEQQELQEKKRKGLSSHAISADDAMVDPHQDFYLKRVQSGFLKTAQRSFNESDMKSDRTTSLDSLEEEDGELHTVESNEMLDMWLEENNFTKLNKSGDNFEGISARLKDLSLASPPTSPSMSDDDLEITNAARGMVKNGVDEENRPKSTSTITMEEERKRIDDKTKPRVSIVEVPIDGSDHTSPPTTPPQIGSPKPILSAPQSRMRRFRTSSTICSVESDISEGSVVATEAVHEDVDEVPTRLEEKTAASNVVGKVLLGYSMTPSDEQLVTHWLAKKPEELAAGNTFKGLRQFLRMMRRFVNKKDEEGEENENAKGLENLQRSLQHISGILEKFTGIPLHSPGFFKLLQSDIDIGVVLSKLDGEFKEALREVRECTCTPLQKIDSQGSSSNEESPPEKPEVLTARVLGEKEKLTERRASGGNTSTKLTGDARAPIRRQRAHRRRRSATIDLLLLLAKLGLRREQTLTISDTAYGQFSRLLEGGAAETAALENLDQASAIELLGYLESFPKTLKEDNRIKRLGEVCKARLVLMIEESTVSDICDKLISQKHVTGGVREVATYAFHFSAALIGTHLTILRNARKSIVSTKLSAVFRGMKARQELTARKGAAERIQQWQKKMREEQDVVPQNLLGPGLDPSNRGGDGARKKEMGLLPPRKTRFSFQAKARKTSRAGSIRSWQSSENSAETRLDTFLGTSKHQRSVNFAVGDVTNRPGRSVSSEKASDTLDCPNKPTYGKVQLAPSSRDDSMGRWKLEATGQSASDRAIKLRPRSVKLDTLRRGIIDATKADDTSVGDNSSGTRSVSSGFYFTGEVSPRSTSRTINPVHALQGLVRHLARVAVSNAENSKYTNSEKLLQLQQHARKLRTVHPKVCVPDSEERPGLGDLPKASKTLADCLKNHKKNYGGNQTPYVFDFELGVLAFFPPCELDCALQPPNDTSAEFRKILSTVFELMPVDEEALYDLTETATLSQHASAGYAITTILHYIDKSTRTTEYMHTHHLGDEREGVAGTVAGGYVRYDEETSRYIFTEESGHYGFRWTFPGTRNKFNKFMKESNLEDAYYLKPFFRKKTIANHVSISEMFQQDVPVSAPRPMATSQEETPAAAVADDDSDWDFDD</sequence>
<reference evidence="2" key="1">
    <citation type="submission" date="2021-01" db="EMBL/GenBank/DDBJ databases">
        <authorList>
            <person name="Corre E."/>
            <person name="Pelletier E."/>
            <person name="Niang G."/>
            <person name="Scheremetjew M."/>
            <person name="Finn R."/>
            <person name="Kale V."/>
            <person name="Holt S."/>
            <person name="Cochrane G."/>
            <person name="Meng A."/>
            <person name="Brown T."/>
            <person name="Cohen L."/>
        </authorList>
    </citation>
    <scope>NUCLEOTIDE SEQUENCE</scope>
    <source>
        <strain evidence="2">NY070348D</strain>
    </source>
</reference>
<feature type="compositionally biased region" description="Acidic residues" evidence="1">
    <location>
        <begin position="1164"/>
        <end position="1174"/>
    </location>
</feature>
<feature type="compositionally biased region" description="Basic and acidic residues" evidence="1">
    <location>
        <begin position="109"/>
        <end position="119"/>
    </location>
</feature>
<feature type="region of interest" description="Disordered" evidence="1">
    <location>
        <begin position="108"/>
        <end position="129"/>
    </location>
</feature>
<feature type="compositionally biased region" description="Basic and acidic residues" evidence="1">
    <location>
        <begin position="466"/>
        <end position="477"/>
    </location>
</feature>
<evidence type="ECO:0000256" key="1">
    <source>
        <dbReference type="SAM" id="MobiDB-lite"/>
    </source>
</evidence>
<gene>
    <name evidence="2" type="ORF">QSP1433_LOCUS10984</name>
</gene>
<feature type="region of interest" description="Disordered" evidence="1">
    <location>
        <begin position="440"/>
        <end position="498"/>
    </location>
</feature>
<feature type="region of interest" description="Disordered" evidence="1">
    <location>
        <begin position="1147"/>
        <end position="1174"/>
    </location>
</feature>
<dbReference type="EMBL" id="HBHK01017398">
    <property type="protein sequence ID" value="CAD9691421.1"/>
    <property type="molecule type" value="Transcribed_RNA"/>
</dbReference>
<dbReference type="PROSITE" id="PS50096">
    <property type="entry name" value="IQ"/>
    <property type="match status" value="1"/>
</dbReference>
<name>A0A7S2S6Y8_9STRA</name>
<protein>
    <submittedName>
        <fullName evidence="2">Uncharacterized protein</fullName>
    </submittedName>
</protein>
<accession>A0A7S2S6Y8</accession>
<organism evidence="2">
    <name type="scientific">Mucochytrium quahogii</name>
    <dbReference type="NCBI Taxonomy" id="96639"/>
    <lineage>
        <taxon>Eukaryota</taxon>
        <taxon>Sar</taxon>
        <taxon>Stramenopiles</taxon>
        <taxon>Bigyra</taxon>
        <taxon>Labyrinthulomycetes</taxon>
        <taxon>Thraustochytrida</taxon>
        <taxon>Thraustochytriidae</taxon>
        <taxon>Mucochytrium</taxon>
    </lineage>
</organism>
<evidence type="ECO:0000313" key="2">
    <source>
        <dbReference type="EMBL" id="CAD9691421.1"/>
    </source>
</evidence>
<feature type="region of interest" description="Disordered" evidence="1">
    <location>
        <begin position="687"/>
        <end position="711"/>
    </location>
</feature>
<feature type="region of interest" description="Disordered" evidence="1">
    <location>
        <begin position="234"/>
        <end position="263"/>
    </location>
</feature>